<reference evidence="5 6" key="1">
    <citation type="submission" date="2024-09" db="EMBL/GenBank/DDBJ databases">
        <authorList>
            <person name="Sun Q."/>
            <person name="Mori K."/>
        </authorList>
    </citation>
    <scope>NUCLEOTIDE SEQUENCE [LARGE SCALE GENOMIC DNA]</scope>
    <source>
        <strain evidence="5 6">CCM 7765</strain>
    </source>
</reference>
<evidence type="ECO:0000256" key="1">
    <source>
        <dbReference type="ARBA" id="ARBA00023125"/>
    </source>
</evidence>
<dbReference type="CDD" id="cd04496">
    <property type="entry name" value="SSB_OBF"/>
    <property type="match status" value="1"/>
</dbReference>
<evidence type="ECO:0000313" key="6">
    <source>
        <dbReference type="Proteomes" id="UP001589774"/>
    </source>
</evidence>
<protein>
    <recommendedName>
        <fullName evidence="3">Single-stranded DNA-binding protein</fullName>
    </recommendedName>
</protein>
<dbReference type="RefSeq" id="WP_377477071.1">
    <property type="nucleotide sequence ID" value="NZ_JBHLWO010000002.1"/>
</dbReference>
<evidence type="ECO:0000256" key="3">
    <source>
        <dbReference type="RuleBase" id="RU000524"/>
    </source>
</evidence>
<name>A0ABV6HIH2_9SPHI</name>
<evidence type="ECO:0000256" key="4">
    <source>
        <dbReference type="SAM" id="MobiDB-lite"/>
    </source>
</evidence>
<gene>
    <name evidence="5" type="ORF">ACFFI0_10230</name>
</gene>
<organism evidence="5 6">
    <name type="scientific">Olivibacter oleidegradans</name>
    <dbReference type="NCBI Taxonomy" id="760123"/>
    <lineage>
        <taxon>Bacteria</taxon>
        <taxon>Pseudomonadati</taxon>
        <taxon>Bacteroidota</taxon>
        <taxon>Sphingobacteriia</taxon>
        <taxon>Sphingobacteriales</taxon>
        <taxon>Sphingobacteriaceae</taxon>
        <taxon>Olivibacter</taxon>
    </lineage>
</organism>
<keyword evidence="6" id="KW-1185">Reference proteome</keyword>
<dbReference type="InterPro" id="IPR011344">
    <property type="entry name" value="ssDNA-bd"/>
</dbReference>
<feature type="region of interest" description="Disordered" evidence="4">
    <location>
        <begin position="221"/>
        <end position="253"/>
    </location>
</feature>
<dbReference type="GO" id="GO:0003677">
    <property type="term" value="F:DNA binding"/>
    <property type="evidence" value="ECO:0007669"/>
    <property type="project" value="UniProtKB-KW"/>
</dbReference>
<feature type="compositionally biased region" description="Low complexity" evidence="4">
    <location>
        <begin position="231"/>
        <end position="240"/>
    </location>
</feature>
<comment type="caution">
    <text evidence="5">The sequence shown here is derived from an EMBL/GenBank/DDBJ whole genome shotgun (WGS) entry which is preliminary data.</text>
</comment>
<accession>A0ABV6HIH2</accession>
<evidence type="ECO:0000313" key="5">
    <source>
        <dbReference type="EMBL" id="MFC0318690.1"/>
    </source>
</evidence>
<proteinExistence type="predicted"/>
<evidence type="ECO:0000256" key="2">
    <source>
        <dbReference type="PROSITE-ProRule" id="PRU00252"/>
    </source>
</evidence>
<dbReference type="Gene3D" id="2.40.50.140">
    <property type="entry name" value="Nucleic acid-binding proteins"/>
    <property type="match status" value="1"/>
</dbReference>
<keyword evidence="1 2" id="KW-0238">DNA-binding</keyword>
<dbReference type="NCBIfam" id="TIGR00621">
    <property type="entry name" value="ssb"/>
    <property type="match status" value="1"/>
</dbReference>
<dbReference type="InterPro" id="IPR000424">
    <property type="entry name" value="Primosome_PriB/ssb"/>
</dbReference>
<dbReference type="EMBL" id="JBHLWO010000002">
    <property type="protein sequence ID" value="MFC0318690.1"/>
    <property type="molecule type" value="Genomic_DNA"/>
</dbReference>
<dbReference type="SUPFAM" id="SSF50249">
    <property type="entry name" value="Nucleic acid-binding proteins"/>
    <property type="match status" value="1"/>
</dbReference>
<dbReference type="InterPro" id="IPR012340">
    <property type="entry name" value="NA-bd_OB-fold"/>
</dbReference>
<sequence>MPRHSPCVVQGSRPLGTASLSRLYPPERSPDLFAAKNPHGDGNFPAFCDANLYLFSQQARCKCLQKNLPLHSRRVYFFWAALQTRPARKFSASIKKPGNGFSPNWVEMDFLTLKFNVMQFPARLVSDARLRETKTGKKVTSFTVALNKSFKNSEGEKVQRTTYVDCSYWNRPNITGYLTKGLLIALSGFITANAWVDRDGHARAGIRMEVDDIDFLTGSKKIGQSEESEGQQEGKQGTESVEVVGEKDDDLPF</sequence>
<dbReference type="Proteomes" id="UP001589774">
    <property type="component" value="Unassembled WGS sequence"/>
</dbReference>
<dbReference type="Pfam" id="PF00436">
    <property type="entry name" value="SSB"/>
    <property type="match status" value="1"/>
</dbReference>
<dbReference type="PROSITE" id="PS50935">
    <property type="entry name" value="SSB"/>
    <property type="match status" value="1"/>
</dbReference>